<dbReference type="AlphaFoldDB" id="A0A803NHD6"/>
<dbReference type="Gramene" id="evm.model.01.1503">
    <property type="protein sequence ID" value="cds.evm.model.01.1503"/>
    <property type="gene ID" value="evm.TU.01.1503"/>
</dbReference>
<evidence type="ECO:0000313" key="2">
    <source>
        <dbReference type="EnsemblPlants" id="cds.evm.model.01.1503"/>
    </source>
</evidence>
<accession>A0A803NHD6</accession>
<proteinExistence type="predicted"/>
<name>A0A803NHD6_CANSA</name>
<reference evidence="2" key="2">
    <citation type="submission" date="2021-03" db="UniProtKB">
        <authorList>
            <consortium name="EnsemblPlants"/>
        </authorList>
    </citation>
    <scope>IDENTIFICATION</scope>
</reference>
<keyword evidence="3" id="KW-1185">Reference proteome</keyword>
<reference evidence="2" key="1">
    <citation type="submission" date="2018-11" db="EMBL/GenBank/DDBJ databases">
        <authorList>
            <person name="Grassa J C."/>
        </authorList>
    </citation>
    <scope>NUCLEOTIDE SEQUENCE [LARGE SCALE GENOMIC DNA]</scope>
</reference>
<dbReference type="EMBL" id="UZAU01000032">
    <property type="status" value="NOT_ANNOTATED_CDS"/>
    <property type="molecule type" value="Genomic_DNA"/>
</dbReference>
<sequence>MIESTTKARNFKAPKDKYVSDDFIVQIEGTPIEDIWACYSEYMIQGVTVYSRAFAANQQALKDYELLKKQNSALQDGLKKAKLYMANKDKKIEDFGKEKDRVDKKIKKLEEQITNLTRNLNNEKEEKKKAYD</sequence>
<keyword evidence="1" id="KW-0175">Coiled coil</keyword>
<feature type="coiled-coil region" evidence="1">
    <location>
        <begin position="92"/>
        <end position="126"/>
    </location>
</feature>
<dbReference type="EnsemblPlants" id="evm.model.01.1503">
    <property type="protein sequence ID" value="cds.evm.model.01.1503"/>
    <property type="gene ID" value="evm.TU.01.1503"/>
</dbReference>
<protein>
    <submittedName>
        <fullName evidence="2">Uncharacterized protein</fullName>
    </submittedName>
</protein>
<evidence type="ECO:0000313" key="3">
    <source>
        <dbReference type="Proteomes" id="UP000596661"/>
    </source>
</evidence>
<dbReference type="Proteomes" id="UP000596661">
    <property type="component" value="Chromosome 1"/>
</dbReference>
<organism evidence="2 3">
    <name type="scientific">Cannabis sativa</name>
    <name type="common">Hemp</name>
    <name type="synonym">Marijuana</name>
    <dbReference type="NCBI Taxonomy" id="3483"/>
    <lineage>
        <taxon>Eukaryota</taxon>
        <taxon>Viridiplantae</taxon>
        <taxon>Streptophyta</taxon>
        <taxon>Embryophyta</taxon>
        <taxon>Tracheophyta</taxon>
        <taxon>Spermatophyta</taxon>
        <taxon>Magnoliopsida</taxon>
        <taxon>eudicotyledons</taxon>
        <taxon>Gunneridae</taxon>
        <taxon>Pentapetalae</taxon>
        <taxon>rosids</taxon>
        <taxon>fabids</taxon>
        <taxon>Rosales</taxon>
        <taxon>Cannabaceae</taxon>
        <taxon>Cannabis</taxon>
    </lineage>
</organism>
<evidence type="ECO:0000256" key="1">
    <source>
        <dbReference type="SAM" id="Coils"/>
    </source>
</evidence>